<sequence>MTSPANSTPIPPGIEMPDEVRTRLGTLRFFDGVPDDETTRTLFDNLDFQRAVQAYLLAQHPVSWAAWRRGLLRWGPANTTVALWEDLCHPCTVGPAMHTTVVYFYMWIDLHDGPVVLDAPPDVYGLIDDSWGRWVVDIGATGPDKGQGGKYLFLPPGYDGEVPDGYFVVRSRSYGMGLVSRGFRDEHGDPHPAADMIKAKTRAYPLAQADDPPPMRFVNVSFEPWVTIPAADYQYWELLNEVVQSELPESSDPVTLGMFAAVGIQHGKPFDPDERVRAILTEAAAVGDATARALLYRVRQPEARYYPDGAWRVFLFAGYQFQDNGAAMLDTAAALGFIGSGSSPAYLTEMVGAGSQYVTAFVDATDAPFDGGRSYRLHVPPNVPVNTFWSIVVYDTQTRSMLQTDQEWPTVASDRDMISNEDGSVDVHFGPERPEGSRNWIQTLPGKSWFAIVRLYGPLEPWFDKTWRLPDIEPVG</sequence>
<dbReference type="SUPFAM" id="SSF160935">
    <property type="entry name" value="VPA0735-like"/>
    <property type="match status" value="1"/>
</dbReference>
<organism evidence="3 4">
    <name type="scientific">Rhodococcus ruber</name>
    <dbReference type="NCBI Taxonomy" id="1830"/>
    <lineage>
        <taxon>Bacteria</taxon>
        <taxon>Bacillati</taxon>
        <taxon>Actinomycetota</taxon>
        <taxon>Actinomycetes</taxon>
        <taxon>Mycobacteriales</taxon>
        <taxon>Nocardiaceae</taxon>
        <taxon>Rhodococcus</taxon>
    </lineage>
</organism>
<dbReference type="EMBL" id="CCSD01000064">
    <property type="protein sequence ID" value="CDZ89630.1"/>
    <property type="molecule type" value="Genomic_DNA"/>
</dbReference>
<evidence type="ECO:0000313" key="3">
    <source>
        <dbReference type="EMBL" id="CDZ89630.1"/>
    </source>
</evidence>
<proteinExistence type="predicted"/>
<name>A0A098BN34_9NOCA</name>
<dbReference type="RefSeq" id="WP_040272763.1">
    <property type="nucleotide sequence ID" value="NZ_JAGGMX010000001.1"/>
</dbReference>
<dbReference type="OrthoDB" id="272779at2"/>
<evidence type="ECO:0000259" key="2">
    <source>
        <dbReference type="Pfam" id="PF06863"/>
    </source>
</evidence>
<dbReference type="InterPro" id="IPR010621">
    <property type="entry name" value="DUF1214"/>
</dbReference>
<feature type="domain" description="DUF1254" evidence="2">
    <location>
        <begin position="98"/>
        <end position="205"/>
    </location>
</feature>
<dbReference type="Gene3D" id="2.60.40.1610">
    <property type="entry name" value="Domain of unknown function DUF1254"/>
    <property type="match status" value="1"/>
</dbReference>
<dbReference type="Gene3D" id="2.60.120.600">
    <property type="entry name" value="Domain of unknown function DUF1214, C-terminal domain"/>
    <property type="match status" value="1"/>
</dbReference>
<dbReference type="Gene3D" id="1.10.3360.10">
    <property type="entry name" value="VPA0735-like domain"/>
    <property type="match status" value="1"/>
</dbReference>
<dbReference type="InterPro" id="IPR037050">
    <property type="entry name" value="DUF1254_sf"/>
</dbReference>
<dbReference type="InterPro" id="IPR010679">
    <property type="entry name" value="DUF1254"/>
</dbReference>
<dbReference type="AlphaFoldDB" id="A0A098BN34"/>
<protein>
    <recommendedName>
        <fullName evidence="5">DUF1254 domain-containing protein</fullName>
    </recommendedName>
</protein>
<gene>
    <name evidence="3" type="ORF">RHRU231_520009</name>
</gene>
<accession>A0A098BN34</accession>
<dbReference type="PANTHER" id="PTHR36509:SF3">
    <property type="entry name" value="SIGNAL PEPTIDE PROTEIN"/>
    <property type="match status" value="1"/>
</dbReference>
<dbReference type="eggNOG" id="COG5361">
    <property type="taxonomic scope" value="Bacteria"/>
</dbReference>
<feature type="domain" description="DUF1214" evidence="1">
    <location>
        <begin position="355"/>
        <end position="459"/>
    </location>
</feature>
<dbReference type="PANTHER" id="PTHR36509">
    <property type="entry name" value="BLL3101 PROTEIN"/>
    <property type="match status" value="1"/>
</dbReference>
<dbReference type="Pfam" id="PF06863">
    <property type="entry name" value="DUF1254"/>
    <property type="match status" value="1"/>
</dbReference>
<reference evidence="3 4" key="1">
    <citation type="journal article" date="2014" name="Genome Announc.">
        <title>Draft Genome Sequence of Propane- and Butane-Oxidizing Actinobacterium Rhodococcus ruber IEGM 231.</title>
        <authorList>
            <person name="Ivshina I.B."/>
            <person name="Kuyukina M.S."/>
            <person name="Krivoruchko A.V."/>
            <person name="Barbe V."/>
            <person name="Fischer C."/>
        </authorList>
    </citation>
    <scope>NUCLEOTIDE SEQUENCE [LARGE SCALE GENOMIC DNA]</scope>
</reference>
<dbReference type="Pfam" id="PF06742">
    <property type="entry name" value="DUF1214"/>
    <property type="match status" value="1"/>
</dbReference>
<dbReference type="InterPro" id="IPR037049">
    <property type="entry name" value="DUF1214_C_sf"/>
</dbReference>
<dbReference type="Proteomes" id="UP000042997">
    <property type="component" value="Unassembled WGS sequence"/>
</dbReference>
<evidence type="ECO:0000313" key="4">
    <source>
        <dbReference type="Proteomes" id="UP000042997"/>
    </source>
</evidence>
<evidence type="ECO:0000259" key="1">
    <source>
        <dbReference type="Pfam" id="PF06742"/>
    </source>
</evidence>
<evidence type="ECO:0008006" key="5">
    <source>
        <dbReference type="Google" id="ProtNLM"/>
    </source>
</evidence>